<proteinExistence type="inferred from homology"/>
<keyword evidence="8" id="KW-0732">Signal</keyword>
<feature type="compositionally biased region" description="Basic and acidic residues" evidence="7">
    <location>
        <begin position="118"/>
        <end position="128"/>
    </location>
</feature>
<dbReference type="InterPro" id="IPR015500">
    <property type="entry name" value="Peptidase_S8_subtilisin-rel"/>
</dbReference>
<feature type="active site" description="Charge relay system" evidence="5">
    <location>
        <position position="181"/>
    </location>
</feature>
<accession>A0A2T0SPX2</accession>
<keyword evidence="3 5" id="KW-0378">Hydrolase</keyword>
<evidence type="ECO:0000256" key="8">
    <source>
        <dbReference type="SAM" id="SignalP"/>
    </source>
</evidence>
<gene>
    <name evidence="10" type="ORF">CLV43_114332</name>
</gene>
<dbReference type="InterPro" id="IPR000209">
    <property type="entry name" value="Peptidase_S8/S53_dom"/>
</dbReference>
<dbReference type="GO" id="GO:0004252">
    <property type="term" value="F:serine-type endopeptidase activity"/>
    <property type="evidence" value="ECO:0007669"/>
    <property type="project" value="UniProtKB-UniRule"/>
</dbReference>
<evidence type="ECO:0000256" key="7">
    <source>
        <dbReference type="SAM" id="MobiDB-lite"/>
    </source>
</evidence>
<dbReference type="InterPro" id="IPR023827">
    <property type="entry name" value="Peptidase_S8_Asp-AS"/>
</dbReference>
<comment type="caution">
    <text evidence="10">The sequence shown here is derived from an EMBL/GenBank/DDBJ whole genome shotgun (WGS) entry which is preliminary data.</text>
</comment>
<feature type="domain" description="Peptidase S8/S53" evidence="9">
    <location>
        <begin position="173"/>
        <end position="569"/>
    </location>
</feature>
<evidence type="ECO:0000256" key="6">
    <source>
        <dbReference type="RuleBase" id="RU003355"/>
    </source>
</evidence>
<dbReference type="SUPFAM" id="SSF52743">
    <property type="entry name" value="Subtilisin-like"/>
    <property type="match status" value="1"/>
</dbReference>
<organism evidence="10 11">
    <name type="scientific">Umezawaea tangerina</name>
    <dbReference type="NCBI Taxonomy" id="84725"/>
    <lineage>
        <taxon>Bacteria</taxon>
        <taxon>Bacillati</taxon>
        <taxon>Actinomycetota</taxon>
        <taxon>Actinomycetes</taxon>
        <taxon>Pseudonocardiales</taxon>
        <taxon>Pseudonocardiaceae</taxon>
        <taxon>Umezawaea</taxon>
    </lineage>
</organism>
<dbReference type="Proteomes" id="UP000239494">
    <property type="component" value="Unassembled WGS sequence"/>
</dbReference>
<dbReference type="InterPro" id="IPR022398">
    <property type="entry name" value="Peptidase_S8_His-AS"/>
</dbReference>
<feature type="signal peptide" evidence="8">
    <location>
        <begin position="1"/>
        <end position="26"/>
    </location>
</feature>
<evidence type="ECO:0000313" key="11">
    <source>
        <dbReference type="Proteomes" id="UP000239494"/>
    </source>
</evidence>
<feature type="chain" id="PRO_5015541812" evidence="8">
    <location>
        <begin position="27"/>
        <end position="584"/>
    </location>
</feature>
<comment type="similarity">
    <text evidence="1 5 6">Belongs to the peptidase S8 family.</text>
</comment>
<dbReference type="PROSITE" id="PS00136">
    <property type="entry name" value="SUBTILASE_ASP"/>
    <property type="match status" value="1"/>
</dbReference>
<dbReference type="RefSeq" id="WP_106193961.1">
    <property type="nucleotide sequence ID" value="NZ_PVTF01000014.1"/>
</dbReference>
<feature type="active site" description="Charge relay system" evidence="5">
    <location>
        <position position="236"/>
    </location>
</feature>
<name>A0A2T0SPX2_9PSEU</name>
<dbReference type="InterPro" id="IPR023828">
    <property type="entry name" value="Peptidase_S8_Ser-AS"/>
</dbReference>
<dbReference type="Pfam" id="PF00082">
    <property type="entry name" value="Peptidase_S8"/>
    <property type="match status" value="1"/>
</dbReference>
<dbReference type="PROSITE" id="PS00137">
    <property type="entry name" value="SUBTILASE_HIS"/>
    <property type="match status" value="1"/>
</dbReference>
<keyword evidence="11" id="KW-1185">Reference proteome</keyword>
<evidence type="ECO:0000256" key="2">
    <source>
        <dbReference type="ARBA" id="ARBA00022670"/>
    </source>
</evidence>
<protein>
    <submittedName>
        <fullName evidence="10">Subtilase family protein</fullName>
    </submittedName>
</protein>
<keyword evidence="4 5" id="KW-0720">Serine protease</keyword>
<evidence type="ECO:0000256" key="4">
    <source>
        <dbReference type="ARBA" id="ARBA00022825"/>
    </source>
</evidence>
<evidence type="ECO:0000256" key="1">
    <source>
        <dbReference type="ARBA" id="ARBA00011073"/>
    </source>
</evidence>
<dbReference type="AlphaFoldDB" id="A0A2T0SPX2"/>
<sequence length="584" mass="60778">MRTRKLVPSALVVATTVALLATGTQAAGGAPAAAAQQQGTAEYTVILEENGNRDMARKAIALAGGEVTRTNDAVGVLTVKAPAAGFIERVSASADVLGAAHVKPVGHSPAQPKVTQDQVKRAEVESENKTTTPNASPRKGDKGAVGLDPLDGDLWGLKMVRSDIARAKQAGDKRVYVGILDTGVDGTHPDIAPNFNDKLSRNFTIDIPTDSDGGEFDGPCEFRGCVDPANHDDGGHGTHVAGTIGAAANGFGISGVAPNVSIVNIRGGQDAGSFFLQPVVDALTYGADIGLDVINMSFYVDPWYMNCTANPADSAEEQIEQRAVIAAVQRALDYAHRKGVTLIGAGGNNHEDLGKPRTDVVSPNYPPGHAHDRAVDNATCLNLPTEGDHVISVSALGPSTAKADYSNYGLEQASVAAPGGYFRDGLGTDWYRTNENLILSTYPRNVALAEGAIDAAGEITPAGLTAGVKKACKGTTCGYYQYLQGTSMAAPHATGVAALIVSQYGKRDPKHPGTLTLAPDKVEKVLTKTATPRACPNPRTVSYVDVGRSPEFDATCEGDAKFNGFYGYGIVDAYGAVTRGGSFI</sequence>
<dbReference type="PANTHER" id="PTHR43806:SF11">
    <property type="entry name" value="CEREVISIN-RELATED"/>
    <property type="match status" value="1"/>
</dbReference>
<dbReference type="GO" id="GO:0006508">
    <property type="term" value="P:proteolysis"/>
    <property type="evidence" value="ECO:0007669"/>
    <property type="project" value="UniProtKB-KW"/>
</dbReference>
<keyword evidence="2 5" id="KW-0645">Protease</keyword>
<dbReference type="InterPro" id="IPR036852">
    <property type="entry name" value="Peptidase_S8/S53_dom_sf"/>
</dbReference>
<dbReference type="Gene3D" id="3.40.50.200">
    <property type="entry name" value="Peptidase S8/S53 domain"/>
    <property type="match status" value="1"/>
</dbReference>
<dbReference type="PROSITE" id="PS51892">
    <property type="entry name" value="SUBTILASE"/>
    <property type="match status" value="1"/>
</dbReference>
<dbReference type="PROSITE" id="PS00138">
    <property type="entry name" value="SUBTILASE_SER"/>
    <property type="match status" value="1"/>
</dbReference>
<dbReference type="EMBL" id="PVTF01000014">
    <property type="protein sequence ID" value="PRY35413.1"/>
    <property type="molecule type" value="Genomic_DNA"/>
</dbReference>
<evidence type="ECO:0000313" key="10">
    <source>
        <dbReference type="EMBL" id="PRY35413.1"/>
    </source>
</evidence>
<evidence type="ECO:0000259" key="9">
    <source>
        <dbReference type="Pfam" id="PF00082"/>
    </source>
</evidence>
<evidence type="ECO:0000256" key="3">
    <source>
        <dbReference type="ARBA" id="ARBA00022801"/>
    </source>
</evidence>
<feature type="region of interest" description="Disordered" evidence="7">
    <location>
        <begin position="103"/>
        <end position="147"/>
    </location>
</feature>
<dbReference type="PRINTS" id="PR00723">
    <property type="entry name" value="SUBTILISIN"/>
</dbReference>
<dbReference type="InterPro" id="IPR050131">
    <property type="entry name" value="Peptidase_S8_subtilisin-like"/>
</dbReference>
<dbReference type="OrthoDB" id="9813435at2"/>
<dbReference type="PANTHER" id="PTHR43806">
    <property type="entry name" value="PEPTIDASE S8"/>
    <property type="match status" value="1"/>
</dbReference>
<reference evidence="10 11" key="1">
    <citation type="submission" date="2018-03" db="EMBL/GenBank/DDBJ databases">
        <title>Genomic Encyclopedia of Archaeal and Bacterial Type Strains, Phase II (KMG-II): from individual species to whole genera.</title>
        <authorList>
            <person name="Goeker M."/>
        </authorList>
    </citation>
    <scope>NUCLEOTIDE SEQUENCE [LARGE SCALE GENOMIC DNA]</scope>
    <source>
        <strain evidence="10 11">DSM 44720</strain>
    </source>
</reference>
<feature type="active site" description="Charge relay system" evidence="5">
    <location>
        <position position="487"/>
    </location>
</feature>
<evidence type="ECO:0000256" key="5">
    <source>
        <dbReference type="PROSITE-ProRule" id="PRU01240"/>
    </source>
</evidence>